<dbReference type="GO" id="GO:0004527">
    <property type="term" value="F:exonuclease activity"/>
    <property type="evidence" value="ECO:0007669"/>
    <property type="project" value="UniProtKB-KW"/>
</dbReference>
<organism evidence="2 3">
    <name type="scientific">Caballeronia fortuita</name>
    <dbReference type="NCBI Taxonomy" id="1777138"/>
    <lineage>
        <taxon>Bacteria</taxon>
        <taxon>Pseudomonadati</taxon>
        <taxon>Pseudomonadota</taxon>
        <taxon>Betaproteobacteria</taxon>
        <taxon>Burkholderiales</taxon>
        <taxon>Burkholderiaceae</taxon>
        <taxon>Caballeronia</taxon>
    </lineage>
</organism>
<feature type="domain" description="Putative exodeoxyribonuclease 8 PDDEXK-like" evidence="1">
    <location>
        <begin position="193"/>
        <end position="353"/>
    </location>
</feature>
<protein>
    <submittedName>
        <fullName evidence="2">Exonuclease VIII</fullName>
    </submittedName>
</protein>
<dbReference type="AlphaFoldDB" id="A0A158E8Q1"/>
<accession>A0A158E8Q1</accession>
<dbReference type="Pfam" id="PF12684">
    <property type="entry name" value="DUF3799"/>
    <property type="match status" value="1"/>
</dbReference>
<dbReference type="InterPro" id="IPR011604">
    <property type="entry name" value="PDDEXK-like_dom_sf"/>
</dbReference>
<name>A0A158E8Q1_9BURK</name>
<keyword evidence="2" id="KW-0269">Exonuclease</keyword>
<dbReference type="Proteomes" id="UP000054903">
    <property type="component" value="Unassembled WGS sequence"/>
</dbReference>
<proteinExistence type="predicted"/>
<keyword evidence="3" id="KW-1185">Reference proteome</keyword>
<evidence type="ECO:0000313" key="3">
    <source>
        <dbReference type="Proteomes" id="UP000054903"/>
    </source>
</evidence>
<evidence type="ECO:0000313" key="2">
    <source>
        <dbReference type="EMBL" id="SAL03255.1"/>
    </source>
</evidence>
<keyword evidence="2" id="KW-0540">Nuclease</keyword>
<dbReference type="Gene3D" id="3.90.320.10">
    <property type="match status" value="1"/>
</dbReference>
<evidence type="ECO:0000259" key="1">
    <source>
        <dbReference type="Pfam" id="PF12684"/>
    </source>
</evidence>
<dbReference type="EMBL" id="FCNX02000029">
    <property type="protein sequence ID" value="SAL03255.1"/>
    <property type="molecule type" value="Genomic_DNA"/>
</dbReference>
<dbReference type="OrthoDB" id="256590at2"/>
<dbReference type="InterPro" id="IPR024432">
    <property type="entry name" value="Put_RecE_PDDEXK-like_dom"/>
</dbReference>
<gene>
    <name evidence="2" type="ORF">AWB77_06751</name>
</gene>
<comment type="caution">
    <text evidence="2">The sequence shown here is derived from an EMBL/GenBank/DDBJ whole genome shotgun (WGS) entry which is preliminary data.</text>
</comment>
<keyword evidence="2" id="KW-0378">Hydrolase</keyword>
<sequence length="369" mass="40832">MRPGIKDGLTNAEYHGGPGVSKSLLDLIARSPAHMKAALDRPPEERTPTAAQAIGTAFHALVLEPGVFAKEYTLGLRRSDYPEAVDDKEVLVGMVAALNATRQPKLATTGSKQEQIERIRAAANWANPENLDEMKGAELKNLIETLNKERTGLLSVSGSTEQLAETLRANGKPVTLWRDLKAEWERNNGHRTVLSAEEWDQLHAMRDAVMAHPKAAALLSKPGKAEQSVYWHDAVTGVLCRCRPDYLTDDDYLIDLKSTEDASPEEFAKSVANYRYHVQHPFYWDGLTAVGRKPRAFVFIACEKKAPYAVGVYVLDAAAVELGRMQYSRDLAVYAECLASGQYPAYSERIEHLALPGWYLNSRAQQLAA</sequence>
<reference evidence="2" key="1">
    <citation type="submission" date="2016-01" db="EMBL/GenBank/DDBJ databases">
        <authorList>
            <person name="Peeters C."/>
        </authorList>
    </citation>
    <scope>NUCLEOTIDE SEQUENCE</scope>
    <source>
        <strain evidence="2">LMG 29320</strain>
    </source>
</reference>
<dbReference type="STRING" id="1777138.AWB77_06751"/>